<gene>
    <name evidence="5" type="ORF">GCM10017781_14370</name>
    <name evidence="6" type="ORF">HNQ07_001802</name>
</gene>
<evidence type="ECO:0000256" key="2">
    <source>
        <dbReference type="SAM" id="MobiDB-lite"/>
    </source>
</evidence>
<protein>
    <submittedName>
        <fullName evidence="6">N-acetylmuramoyl-L-alanine amidase</fullName>
        <ecNumber evidence="6">3.5.1.28</ecNumber>
    </submittedName>
</protein>
<evidence type="ECO:0000259" key="4">
    <source>
        <dbReference type="SMART" id="SM00646"/>
    </source>
</evidence>
<proteinExistence type="predicted"/>
<keyword evidence="3" id="KW-0732">Signal</keyword>
<dbReference type="Pfam" id="PF01520">
    <property type="entry name" value="Amidase_3"/>
    <property type="match status" value="1"/>
</dbReference>
<dbReference type="PANTHER" id="PTHR30404">
    <property type="entry name" value="N-ACETYLMURAMOYL-L-ALANINE AMIDASE"/>
    <property type="match status" value="1"/>
</dbReference>
<dbReference type="InterPro" id="IPR002508">
    <property type="entry name" value="MurNAc-LAA_cat"/>
</dbReference>
<feature type="domain" description="MurNAc-LAA" evidence="4">
    <location>
        <begin position="481"/>
        <end position="587"/>
    </location>
</feature>
<dbReference type="InterPro" id="IPR050695">
    <property type="entry name" value="N-acetylmuramoyl_amidase_3"/>
</dbReference>
<reference evidence="6 7" key="3">
    <citation type="submission" date="2020-08" db="EMBL/GenBank/DDBJ databases">
        <title>Genomic Encyclopedia of Type Strains, Phase IV (KMG-IV): sequencing the most valuable type-strain genomes for metagenomic binning, comparative biology and taxonomic classification.</title>
        <authorList>
            <person name="Goeker M."/>
        </authorList>
    </citation>
    <scope>NUCLEOTIDE SEQUENCE [LARGE SCALE GENOMIC DNA]</scope>
    <source>
        <strain evidence="6 7">DSM 27521</strain>
    </source>
</reference>
<dbReference type="SMART" id="SM00646">
    <property type="entry name" value="Ami_3"/>
    <property type="match status" value="1"/>
</dbReference>
<evidence type="ECO:0000313" key="8">
    <source>
        <dbReference type="Proteomes" id="UP000619376"/>
    </source>
</evidence>
<evidence type="ECO:0000256" key="1">
    <source>
        <dbReference type="ARBA" id="ARBA00022801"/>
    </source>
</evidence>
<dbReference type="PANTHER" id="PTHR30404:SF0">
    <property type="entry name" value="N-ACETYLMURAMOYL-L-ALANINE AMIDASE AMIC"/>
    <property type="match status" value="1"/>
</dbReference>
<dbReference type="EC" id="3.5.1.28" evidence="6"/>
<evidence type="ECO:0000313" key="6">
    <source>
        <dbReference type="EMBL" id="MBB5376345.1"/>
    </source>
</evidence>
<dbReference type="Gene3D" id="3.40.630.40">
    <property type="entry name" value="Zn-dependent exopeptidases"/>
    <property type="match status" value="1"/>
</dbReference>
<dbReference type="EMBL" id="BNAJ01000003">
    <property type="protein sequence ID" value="GHF38983.1"/>
    <property type="molecule type" value="Genomic_DNA"/>
</dbReference>
<keyword evidence="8" id="KW-1185">Reference proteome</keyword>
<reference evidence="8" key="2">
    <citation type="journal article" date="2019" name="Int. J. Syst. Evol. Microbiol.">
        <title>The Global Catalogue of Microorganisms (GCM) 10K type strain sequencing project: providing services to taxonomists for standard genome sequencing and annotation.</title>
        <authorList>
            <consortium name="The Broad Institute Genomics Platform"/>
            <consortium name="The Broad Institute Genome Sequencing Center for Infectious Disease"/>
            <person name="Wu L."/>
            <person name="Ma J."/>
        </authorList>
    </citation>
    <scope>NUCLEOTIDE SEQUENCE [LARGE SCALE GENOMIC DNA]</scope>
    <source>
        <strain evidence="8">CGMCC 1.18437</strain>
    </source>
</reference>
<accession>A0A7W8KDT0</accession>
<dbReference type="GO" id="GO:0009253">
    <property type="term" value="P:peptidoglycan catabolic process"/>
    <property type="evidence" value="ECO:0007669"/>
    <property type="project" value="InterPro"/>
</dbReference>
<evidence type="ECO:0000256" key="3">
    <source>
        <dbReference type="SAM" id="SignalP"/>
    </source>
</evidence>
<reference evidence="5" key="4">
    <citation type="submission" date="2024-05" db="EMBL/GenBank/DDBJ databases">
        <authorList>
            <person name="Sun Q."/>
            <person name="Zhou Y."/>
        </authorList>
    </citation>
    <scope>NUCLEOTIDE SEQUENCE</scope>
    <source>
        <strain evidence="5">CGMCC 1.18437</strain>
    </source>
</reference>
<name>A0A7W8KDT0_9DEIO</name>
<dbReference type="RefSeq" id="WP_184110826.1">
    <property type="nucleotide sequence ID" value="NZ_BNAJ01000003.1"/>
</dbReference>
<organism evidence="6 7">
    <name type="scientific">Deinococcus metalli</name>
    <dbReference type="NCBI Taxonomy" id="1141878"/>
    <lineage>
        <taxon>Bacteria</taxon>
        <taxon>Thermotogati</taxon>
        <taxon>Deinococcota</taxon>
        <taxon>Deinococci</taxon>
        <taxon>Deinococcales</taxon>
        <taxon>Deinococcaceae</taxon>
        <taxon>Deinococcus</taxon>
    </lineage>
</organism>
<reference evidence="5" key="1">
    <citation type="journal article" date="2014" name="Int. J. Syst. Evol. Microbiol.">
        <title>Complete genome of a new Firmicutes species belonging to the dominant human colonic microbiota ('Ruminococcus bicirculans') reveals two chromosomes and a selective capacity to utilize plant glucans.</title>
        <authorList>
            <consortium name="NISC Comparative Sequencing Program"/>
            <person name="Wegmann U."/>
            <person name="Louis P."/>
            <person name="Goesmann A."/>
            <person name="Henrissat B."/>
            <person name="Duncan S.H."/>
            <person name="Flint H.J."/>
        </authorList>
    </citation>
    <scope>NUCLEOTIDE SEQUENCE</scope>
    <source>
        <strain evidence="5">CGMCC 1.18437</strain>
    </source>
</reference>
<keyword evidence="1 6" id="KW-0378">Hydrolase</keyword>
<feature type="chain" id="PRO_5031563885" evidence="3">
    <location>
        <begin position="23"/>
        <end position="599"/>
    </location>
</feature>
<evidence type="ECO:0000313" key="5">
    <source>
        <dbReference type="EMBL" id="GHF38983.1"/>
    </source>
</evidence>
<dbReference type="Proteomes" id="UP000539473">
    <property type="component" value="Unassembled WGS sequence"/>
</dbReference>
<feature type="region of interest" description="Disordered" evidence="2">
    <location>
        <begin position="214"/>
        <end position="233"/>
    </location>
</feature>
<feature type="signal peptide" evidence="3">
    <location>
        <begin position="1"/>
        <end position="22"/>
    </location>
</feature>
<comment type="caution">
    <text evidence="6">The sequence shown here is derived from an EMBL/GenBank/DDBJ whole genome shotgun (WGS) entry which is preliminary data.</text>
</comment>
<dbReference type="GO" id="GO:0008745">
    <property type="term" value="F:N-acetylmuramoyl-L-alanine amidase activity"/>
    <property type="evidence" value="ECO:0007669"/>
    <property type="project" value="UniProtKB-EC"/>
</dbReference>
<dbReference type="Proteomes" id="UP000619376">
    <property type="component" value="Unassembled WGS sequence"/>
</dbReference>
<dbReference type="CDD" id="cd02696">
    <property type="entry name" value="MurNAc-LAA"/>
    <property type="match status" value="1"/>
</dbReference>
<dbReference type="GO" id="GO:0030288">
    <property type="term" value="C:outer membrane-bounded periplasmic space"/>
    <property type="evidence" value="ECO:0007669"/>
    <property type="project" value="TreeGrafter"/>
</dbReference>
<dbReference type="AlphaFoldDB" id="A0A7W8KDT0"/>
<evidence type="ECO:0000313" key="7">
    <source>
        <dbReference type="Proteomes" id="UP000539473"/>
    </source>
</evidence>
<dbReference type="SUPFAM" id="SSF53187">
    <property type="entry name" value="Zn-dependent exopeptidases"/>
    <property type="match status" value="1"/>
</dbReference>
<dbReference type="EMBL" id="JACHFK010000003">
    <property type="protein sequence ID" value="MBB5376345.1"/>
    <property type="molecule type" value="Genomic_DNA"/>
</dbReference>
<sequence length="599" mass="60513">MKGTAIMLSSALLLVGMAAAQSAVPAPGSTPAASPPLNLTGVQNATFGQPRFSSAGSVTRVVFDLQTGVTYTLTPTFTGLRVDVQGARVLPSVASRAGSSVSEYRAGGGQVTLITPFPLSMTEGWRASEATLATGTRVLILEIGPTLSGGPSDALQGTLRAAATTTPEAQAVLNAPLTPPASAPVATTAATGAAASPAPASAATAPVSTATAATSSLMDSAPPGDSVAPAQIGTALPPAPALPAVAADQPSDVTGRVSGRAVPGSVLGAPRIGKNPGQTRVVLELPPGAAYRIVPGGPALRVELSGVDATPQRAQNVSPELSAWQYDRTLAGVTVTLQTAAPTASRSGWRAQLLPPASGDRSRLVIDLSPALADLTPLLPAQRVIAAVPPVPASTGLAILALVPSYVKPRVVIDPGHGGTDPGAVGAVVEKDVTLAVALRVRDLLAGAGVEVVLTRDTDRQLNAVKATDLQMRAGMGSAGTQLFVSIHVNAMEPRNALRGYGVETWWNPNHPRSSALAGLLQRDVVGVTGAFDQGLKNSQSLSVLRNSRIPAALIEIGYASHPVDGLNLKDANYLDRVAVGIAQGIRDALVTGVTASGR</sequence>